<name>A0AAQ3Q2G6_9LILI</name>
<protein>
    <submittedName>
        <fullName evidence="1">Uncharacterized protein</fullName>
    </submittedName>
</protein>
<evidence type="ECO:0000313" key="1">
    <source>
        <dbReference type="EMBL" id="WOK96000.1"/>
    </source>
</evidence>
<evidence type="ECO:0000313" key="2">
    <source>
        <dbReference type="Proteomes" id="UP001327560"/>
    </source>
</evidence>
<dbReference type="Proteomes" id="UP001327560">
    <property type="component" value="Chromosome 2"/>
</dbReference>
<proteinExistence type="predicted"/>
<accession>A0AAQ3Q2G6</accession>
<sequence>MAYRVCNILPRPPIVTHRRKPAKDELHVEASDLVGVSGQATTWKAMRLYSMNSSTSLKLVKSWGTHHNPLMSKRKLCFQIISPDTVNLIMHTTISGYWEGPDIEDGWGYVEAAVDSSS</sequence>
<organism evidence="1 2">
    <name type="scientific">Canna indica</name>
    <name type="common">Indian-shot</name>
    <dbReference type="NCBI Taxonomy" id="4628"/>
    <lineage>
        <taxon>Eukaryota</taxon>
        <taxon>Viridiplantae</taxon>
        <taxon>Streptophyta</taxon>
        <taxon>Embryophyta</taxon>
        <taxon>Tracheophyta</taxon>
        <taxon>Spermatophyta</taxon>
        <taxon>Magnoliopsida</taxon>
        <taxon>Liliopsida</taxon>
        <taxon>Zingiberales</taxon>
        <taxon>Cannaceae</taxon>
        <taxon>Canna</taxon>
    </lineage>
</organism>
<dbReference type="EMBL" id="CP136891">
    <property type="protein sequence ID" value="WOK96000.1"/>
    <property type="molecule type" value="Genomic_DNA"/>
</dbReference>
<gene>
    <name evidence="1" type="ORF">Cni_G04707</name>
</gene>
<keyword evidence="2" id="KW-1185">Reference proteome</keyword>
<reference evidence="1 2" key="1">
    <citation type="submission" date="2023-10" db="EMBL/GenBank/DDBJ databases">
        <title>Chromosome-scale genome assembly provides insights into flower coloration mechanisms of Canna indica.</title>
        <authorList>
            <person name="Li C."/>
        </authorList>
    </citation>
    <scope>NUCLEOTIDE SEQUENCE [LARGE SCALE GENOMIC DNA]</scope>
    <source>
        <tissue evidence="1">Flower</tissue>
    </source>
</reference>
<dbReference type="AlphaFoldDB" id="A0AAQ3Q2G6"/>